<evidence type="ECO:0000313" key="1">
    <source>
        <dbReference type="EMBL" id="LAC27098.1"/>
    </source>
</evidence>
<sequence>MALPKFIRRLTIDPALTTHREIIINCDMGEGFGLYKCGDDEGLMKYITHANVACGFHASDPSIMRSTVQLAKKYGVKVGAHPSLPDRQGFGRREMALEPKELTDMVIYQVGALVGFLKAEGMELSHIKPHGSLYGMCSRDEKLMEALCDAFEVFDRVPMFGLGGTMHEMVCHRRNIPFVSEFYSDLEYGEDGMLVITRCHEAVDSDEAASRVRRALEEGKVRLTTGVDAMLKADAICVHSDTPGAVKVAMAVQEVVRKFNETRLADKDVDE</sequence>
<dbReference type="EMBL" id="IACT01007986">
    <property type="protein sequence ID" value="LAC27098.1"/>
    <property type="molecule type" value="mRNA"/>
</dbReference>
<dbReference type="PANTHER" id="PTHR30292">
    <property type="entry name" value="UNCHARACTERIZED PROTEIN YBGL-RELATED"/>
    <property type="match status" value="1"/>
</dbReference>
<protein>
    <submittedName>
        <fullName evidence="1">UPF0271 protein</fullName>
    </submittedName>
</protein>
<dbReference type="Gene3D" id="3.20.20.370">
    <property type="entry name" value="Glycoside hydrolase/deacetylase"/>
    <property type="match status" value="1"/>
</dbReference>
<accession>A0A6A7G7E3</accession>
<dbReference type="Pfam" id="PF03746">
    <property type="entry name" value="LamB_YcsF"/>
    <property type="match status" value="1"/>
</dbReference>
<organism evidence="1">
    <name type="scientific">Hirondellea gigas</name>
    <dbReference type="NCBI Taxonomy" id="1518452"/>
    <lineage>
        <taxon>Eukaryota</taxon>
        <taxon>Metazoa</taxon>
        <taxon>Ecdysozoa</taxon>
        <taxon>Arthropoda</taxon>
        <taxon>Crustacea</taxon>
        <taxon>Multicrustacea</taxon>
        <taxon>Malacostraca</taxon>
        <taxon>Eumalacostraca</taxon>
        <taxon>Peracarida</taxon>
        <taxon>Amphipoda</taxon>
        <taxon>Amphilochidea</taxon>
        <taxon>Lysianassida</taxon>
        <taxon>Lysianassidira</taxon>
        <taxon>Lysianassoidea</taxon>
        <taxon>Lysianassidae</taxon>
        <taxon>Hirondellea</taxon>
    </lineage>
</organism>
<dbReference type="InterPro" id="IPR005501">
    <property type="entry name" value="LamB/YcsF/PxpA-like"/>
</dbReference>
<dbReference type="SUPFAM" id="SSF88713">
    <property type="entry name" value="Glycoside hydrolase/deacetylase"/>
    <property type="match status" value="1"/>
</dbReference>
<dbReference type="GO" id="GO:0005975">
    <property type="term" value="P:carbohydrate metabolic process"/>
    <property type="evidence" value="ECO:0007669"/>
    <property type="project" value="InterPro"/>
</dbReference>
<dbReference type="NCBIfam" id="NF003816">
    <property type="entry name" value="PRK05406.1-5"/>
    <property type="match status" value="1"/>
</dbReference>
<dbReference type="PANTHER" id="PTHR30292:SF0">
    <property type="entry name" value="5-OXOPROLINASE SUBUNIT A"/>
    <property type="match status" value="1"/>
</dbReference>
<reference evidence="1" key="1">
    <citation type="submission" date="2017-11" db="EMBL/GenBank/DDBJ databases">
        <title>The sensing device of the deep-sea amphipod.</title>
        <authorList>
            <person name="Kobayashi H."/>
            <person name="Nagahama T."/>
            <person name="Arai W."/>
            <person name="Sasagawa Y."/>
            <person name="Umeda M."/>
            <person name="Hayashi T."/>
            <person name="Nikaido I."/>
            <person name="Watanabe H."/>
            <person name="Oguri K."/>
            <person name="Kitazato H."/>
            <person name="Fujioka K."/>
            <person name="Kido Y."/>
            <person name="Takami H."/>
        </authorList>
    </citation>
    <scope>NUCLEOTIDE SEQUENCE</scope>
    <source>
        <tissue evidence="1">Whole body</tissue>
    </source>
</reference>
<dbReference type="NCBIfam" id="NF003814">
    <property type="entry name" value="PRK05406.1-3"/>
    <property type="match status" value="1"/>
</dbReference>
<name>A0A6A7G7E3_9CRUS</name>
<dbReference type="AlphaFoldDB" id="A0A6A7G7E3"/>
<proteinExistence type="evidence at transcript level"/>
<dbReference type="InterPro" id="IPR011330">
    <property type="entry name" value="Glyco_hydro/deAcase_b/a-brl"/>
</dbReference>